<sequence length="182" mass="21073">MRGPVRSPRFLIHLLWACPYFHIPAKIASTEETPNALRTYIKKREKYVYVWCPATESSAFGEWGAFKVPGKCSGWKFVATIKKHIRQFREDKPKSVERLDSSLYVDDLYFGAKDIYEAYELSMNAVRILKAAGMNLRKLNTNCEELKSMWIQQGLVRNDSGSNGQLKVLSLNWNTRLRMSCR</sequence>
<dbReference type="Proteomes" id="UP000886998">
    <property type="component" value="Unassembled WGS sequence"/>
</dbReference>
<organism evidence="1 2">
    <name type="scientific">Trichonephila inaurata madagascariensis</name>
    <dbReference type="NCBI Taxonomy" id="2747483"/>
    <lineage>
        <taxon>Eukaryota</taxon>
        <taxon>Metazoa</taxon>
        <taxon>Ecdysozoa</taxon>
        <taxon>Arthropoda</taxon>
        <taxon>Chelicerata</taxon>
        <taxon>Arachnida</taxon>
        <taxon>Araneae</taxon>
        <taxon>Araneomorphae</taxon>
        <taxon>Entelegynae</taxon>
        <taxon>Araneoidea</taxon>
        <taxon>Nephilidae</taxon>
        <taxon>Trichonephila</taxon>
        <taxon>Trichonephila inaurata</taxon>
    </lineage>
</organism>
<proteinExistence type="predicted"/>
<keyword evidence="1" id="KW-0808">Transferase</keyword>
<accession>A0A8X7CA65</accession>
<gene>
    <name evidence="1" type="primary">X975_25815</name>
    <name evidence="1" type="ORF">TNIN_492561</name>
</gene>
<dbReference type="EMBL" id="BMAV01012593">
    <property type="protein sequence ID" value="GFY59388.1"/>
    <property type="molecule type" value="Genomic_DNA"/>
</dbReference>
<keyword evidence="2" id="KW-1185">Reference proteome</keyword>
<comment type="caution">
    <text evidence="1">The sequence shown here is derived from an EMBL/GenBank/DDBJ whole genome shotgun (WGS) entry which is preliminary data.</text>
</comment>
<dbReference type="OrthoDB" id="6434719at2759"/>
<reference evidence="1" key="1">
    <citation type="submission" date="2020-08" db="EMBL/GenBank/DDBJ databases">
        <title>Multicomponent nature underlies the extraordinary mechanical properties of spider dragline silk.</title>
        <authorList>
            <person name="Kono N."/>
            <person name="Nakamura H."/>
            <person name="Mori M."/>
            <person name="Yoshida Y."/>
            <person name="Ohtoshi R."/>
            <person name="Malay A.D."/>
            <person name="Moran D.A.P."/>
            <person name="Tomita M."/>
            <person name="Numata K."/>
            <person name="Arakawa K."/>
        </authorList>
    </citation>
    <scope>NUCLEOTIDE SEQUENCE</scope>
</reference>
<dbReference type="GO" id="GO:0003964">
    <property type="term" value="F:RNA-directed DNA polymerase activity"/>
    <property type="evidence" value="ECO:0007669"/>
    <property type="project" value="UniProtKB-KW"/>
</dbReference>
<name>A0A8X7CA65_9ARAC</name>
<keyword evidence="1" id="KW-0695">RNA-directed DNA polymerase</keyword>
<keyword evidence="1" id="KW-0548">Nucleotidyltransferase</keyword>
<evidence type="ECO:0000313" key="2">
    <source>
        <dbReference type="Proteomes" id="UP000886998"/>
    </source>
</evidence>
<evidence type="ECO:0000313" key="1">
    <source>
        <dbReference type="EMBL" id="GFY59388.1"/>
    </source>
</evidence>
<protein>
    <submittedName>
        <fullName evidence="1">Reverse transcriptase domain-containing protein</fullName>
    </submittedName>
</protein>
<dbReference type="AlphaFoldDB" id="A0A8X7CA65"/>